<evidence type="ECO:0000256" key="3">
    <source>
        <dbReference type="ARBA" id="ARBA00023163"/>
    </source>
</evidence>
<evidence type="ECO:0000256" key="1">
    <source>
        <dbReference type="ARBA" id="ARBA00023015"/>
    </source>
</evidence>
<dbReference type="Gene3D" id="1.20.120.530">
    <property type="entry name" value="GntR ligand-binding domain-like"/>
    <property type="match status" value="1"/>
</dbReference>
<reference evidence="5 6" key="1">
    <citation type="submission" date="2018-03" db="EMBL/GenBank/DDBJ databases">
        <title>Chitinolytic properties of Streptosporangium nondiastaticum TBG75A20.</title>
        <authorList>
            <person name="Gayathri V."/>
            <person name="Shiburaj S."/>
        </authorList>
    </citation>
    <scope>NUCLEOTIDE SEQUENCE [LARGE SCALE GENOMIC DNA]</scope>
    <source>
        <strain evidence="5 6">TBG75A20</strain>
    </source>
</reference>
<dbReference type="Gene3D" id="1.10.10.10">
    <property type="entry name" value="Winged helix-like DNA-binding domain superfamily/Winged helix DNA-binding domain"/>
    <property type="match status" value="1"/>
</dbReference>
<dbReference type="Proteomes" id="UP000242427">
    <property type="component" value="Unassembled WGS sequence"/>
</dbReference>
<dbReference type="Pfam" id="PF07729">
    <property type="entry name" value="FCD"/>
    <property type="match status" value="1"/>
</dbReference>
<feature type="domain" description="HTH gntR-type" evidence="4">
    <location>
        <begin position="40"/>
        <end position="109"/>
    </location>
</feature>
<evidence type="ECO:0000256" key="2">
    <source>
        <dbReference type="ARBA" id="ARBA00023125"/>
    </source>
</evidence>
<dbReference type="GO" id="GO:0003700">
    <property type="term" value="F:DNA-binding transcription factor activity"/>
    <property type="evidence" value="ECO:0007669"/>
    <property type="project" value="InterPro"/>
</dbReference>
<evidence type="ECO:0000313" key="5">
    <source>
        <dbReference type="EMBL" id="PSJ30632.1"/>
    </source>
</evidence>
<dbReference type="PANTHER" id="PTHR43537:SF5">
    <property type="entry name" value="UXU OPERON TRANSCRIPTIONAL REGULATOR"/>
    <property type="match status" value="1"/>
</dbReference>
<dbReference type="InterPro" id="IPR000524">
    <property type="entry name" value="Tscrpt_reg_HTH_GntR"/>
</dbReference>
<evidence type="ECO:0000313" key="6">
    <source>
        <dbReference type="Proteomes" id="UP000242427"/>
    </source>
</evidence>
<accession>A0A9X7JVJ1</accession>
<dbReference type="InterPro" id="IPR036390">
    <property type="entry name" value="WH_DNA-bd_sf"/>
</dbReference>
<keyword evidence="2" id="KW-0238">DNA-binding</keyword>
<proteinExistence type="predicted"/>
<dbReference type="SUPFAM" id="SSF48008">
    <property type="entry name" value="GntR ligand-binding domain-like"/>
    <property type="match status" value="1"/>
</dbReference>
<gene>
    <name evidence="5" type="ORF">B7P34_01100</name>
</gene>
<dbReference type="GO" id="GO:0003677">
    <property type="term" value="F:DNA binding"/>
    <property type="evidence" value="ECO:0007669"/>
    <property type="project" value="UniProtKB-KW"/>
</dbReference>
<evidence type="ECO:0000259" key="4">
    <source>
        <dbReference type="PROSITE" id="PS50949"/>
    </source>
</evidence>
<comment type="caution">
    <text evidence="5">The sequence shown here is derived from an EMBL/GenBank/DDBJ whole genome shotgun (WGS) entry which is preliminary data.</text>
</comment>
<sequence>MLLVIINSSEDVEAPVGAADDTRGGIEPPALRRGDWERTTASRAEVAAERIAAMVTDAEPGARLGTKEELRATCGVSVGTFNETLRLLQSRGLVTVRPGPGGGLFAAEQSPMRRLGNSVLALDTHQPDGARAEEARRIRDALGPLLVEDALWHASPADVSALREGLADLAKAVQESDPAAFSAADHRLRTRLAAISPNMLLRSLYATLLPLAEPDSAEQLRDRYDHHAALIDAIENRDRTEALELAQPDSRPEPRSG</sequence>
<keyword evidence="1" id="KW-0805">Transcription regulation</keyword>
<dbReference type="InterPro" id="IPR036388">
    <property type="entry name" value="WH-like_DNA-bd_sf"/>
</dbReference>
<dbReference type="PROSITE" id="PS50949">
    <property type="entry name" value="HTH_GNTR"/>
    <property type="match status" value="1"/>
</dbReference>
<protein>
    <submittedName>
        <fullName evidence="5">GntR family transcriptional regulator</fullName>
    </submittedName>
</protein>
<dbReference type="EMBL" id="PXWG01000001">
    <property type="protein sequence ID" value="PSJ30632.1"/>
    <property type="molecule type" value="Genomic_DNA"/>
</dbReference>
<dbReference type="PANTHER" id="PTHR43537">
    <property type="entry name" value="TRANSCRIPTIONAL REGULATOR, GNTR FAMILY"/>
    <property type="match status" value="1"/>
</dbReference>
<dbReference type="OrthoDB" id="3232242at2"/>
<keyword evidence="6" id="KW-1185">Reference proteome</keyword>
<dbReference type="Pfam" id="PF00392">
    <property type="entry name" value="GntR"/>
    <property type="match status" value="1"/>
</dbReference>
<dbReference type="SUPFAM" id="SSF46785">
    <property type="entry name" value="Winged helix' DNA-binding domain"/>
    <property type="match status" value="1"/>
</dbReference>
<dbReference type="AlphaFoldDB" id="A0A9X7JVJ1"/>
<organism evidence="5 6">
    <name type="scientific">Streptosporangium nondiastaticum</name>
    <dbReference type="NCBI Taxonomy" id="35764"/>
    <lineage>
        <taxon>Bacteria</taxon>
        <taxon>Bacillati</taxon>
        <taxon>Actinomycetota</taxon>
        <taxon>Actinomycetes</taxon>
        <taxon>Streptosporangiales</taxon>
        <taxon>Streptosporangiaceae</taxon>
        <taxon>Streptosporangium</taxon>
    </lineage>
</organism>
<name>A0A9X7JVJ1_9ACTN</name>
<dbReference type="InterPro" id="IPR011711">
    <property type="entry name" value="GntR_C"/>
</dbReference>
<keyword evidence="3" id="KW-0804">Transcription</keyword>
<dbReference type="InterPro" id="IPR008920">
    <property type="entry name" value="TF_FadR/GntR_C"/>
</dbReference>